<dbReference type="InterPro" id="IPR003439">
    <property type="entry name" value="ABC_transporter-like_ATP-bd"/>
</dbReference>
<dbReference type="PROSITE" id="PS50893">
    <property type="entry name" value="ABC_TRANSPORTER_2"/>
    <property type="match status" value="1"/>
</dbReference>
<gene>
    <name evidence="6" type="ORF">KTC_22250</name>
</gene>
<dbReference type="InterPro" id="IPR003593">
    <property type="entry name" value="AAA+_ATPase"/>
</dbReference>
<evidence type="ECO:0000256" key="3">
    <source>
        <dbReference type="ARBA" id="ARBA00022840"/>
    </source>
</evidence>
<accession>A0A455SQR0</accession>
<dbReference type="CDD" id="cd03255">
    <property type="entry name" value="ABC_MJ0796_LolCDE_FtsE"/>
    <property type="match status" value="1"/>
</dbReference>
<dbReference type="InterPro" id="IPR017871">
    <property type="entry name" value="ABC_transporter-like_CS"/>
</dbReference>
<evidence type="ECO:0000259" key="5">
    <source>
        <dbReference type="PROSITE" id="PS50893"/>
    </source>
</evidence>
<feature type="region of interest" description="Disordered" evidence="4">
    <location>
        <begin position="1"/>
        <end position="22"/>
    </location>
</feature>
<dbReference type="PROSITE" id="PS00211">
    <property type="entry name" value="ABC_TRANSPORTER_1"/>
    <property type="match status" value="1"/>
</dbReference>
<dbReference type="GO" id="GO:0005886">
    <property type="term" value="C:plasma membrane"/>
    <property type="evidence" value="ECO:0007669"/>
    <property type="project" value="TreeGrafter"/>
</dbReference>
<evidence type="ECO:0000256" key="2">
    <source>
        <dbReference type="ARBA" id="ARBA00022741"/>
    </source>
</evidence>
<feature type="domain" description="ABC transporter" evidence="5">
    <location>
        <begin position="24"/>
        <end position="247"/>
    </location>
</feature>
<sequence length="248" mass="27011">METERFQLTSENSAEHPHPSTVTVTASQVNKSFRLKGQTVQAVNDVSFAFSQGQFIAILGPSGSGKSTLLHLLGGLDRPDSGELVIDGVDITRLSSAQEHRFRRTKLGFVFQSFHLIASLTAFENVALPMELKGGVSREAMQQRARDLLKLVGIDEERFHHTPGRLSGGQQQRVAIARALANDPAVILADEPTGNLDSQTGRLIVHLLKELTGQGKTVIVVTHDHTIAEIADVRLNMRDGRLIPPSLS</sequence>
<dbReference type="PANTHER" id="PTHR24220">
    <property type="entry name" value="IMPORT ATP-BINDING PROTEIN"/>
    <property type="match status" value="1"/>
</dbReference>
<dbReference type="Gene3D" id="3.40.50.300">
    <property type="entry name" value="P-loop containing nucleotide triphosphate hydrolases"/>
    <property type="match status" value="1"/>
</dbReference>
<keyword evidence="1" id="KW-0813">Transport</keyword>
<dbReference type="GO" id="GO:0098796">
    <property type="term" value="C:membrane protein complex"/>
    <property type="evidence" value="ECO:0007669"/>
    <property type="project" value="UniProtKB-ARBA"/>
</dbReference>
<dbReference type="InterPro" id="IPR017911">
    <property type="entry name" value="MacB-like_ATP-bd"/>
</dbReference>
<protein>
    <recommendedName>
        <fullName evidence="5">ABC transporter domain-containing protein</fullName>
    </recommendedName>
</protein>
<evidence type="ECO:0000256" key="1">
    <source>
        <dbReference type="ARBA" id="ARBA00022448"/>
    </source>
</evidence>
<feature type="compositionally biased region" description="Polar residues" evidence="4">
    <location>
        <begin position="1"/>
        <end position="12"/>
    </location>
</feature>
<evidence type="ECO:0000256" key="4">
    <source>
        <dbReference type="SAM" id="MobiDB-lite"/>
    </source>
</evidence>
<proteinExistence type="predicted"/>
<dbReference type="SUPFAM" id="SSF52540">
    <property type="entry name" value="P-loop containing nucleoside triphosphate hydrolases"/>
    <property type="match status" value="1"/>
</dbReference>
<dbReference type="InterPro" id="IPR027417">
    <property type="entry name" value="P-loop_NTPase"/>
</dbReference>
<dbReference type="FunFam" id="3.40.50.300:FF:000032">
    <property type="entry name" value="Export ABC transporter ATP-binding protein"/>
    <property type="match status" value="1"/>
</dbReference>
<evidence type="ECO:0000313" key="6">
    <source>
        <dbReference type="EMBL" id="BBH87474.1"/>
    </source>
</evidence>
<dbReference type="SMART" id="SM00382">
    <property type="entry name" value="AAA"/>
    <property type="match status" value="1"/>
</dbReference>
<dbReference type="InterPro" id="IPR015854">
    <property type="entry name" value="ABC_transpr_LolD-like"/>
</dbReference>
<dbReference type="GO" id="GO:0022857">
    <property type="term" value="F:transmembrane transporter activity"/>
    <property type="evidence" value="ECO:0007669"/>
    <property type="project" value="TreeGrafter"/>
</dbReference>
<name>A0A455SQR0_9CHLR</name>
<dbReference type="Pfam" id="PF00005">
    <property type="entry name" value="ABC_tran"/>
    <property type="match status" value="1"/>
</dbReference>
<reference evidence="6" key="1">
    <citation type="submission" date="2018-12" db="EMBL/GenBank/DDBJ databases">
        <title>Novel natural products biosynthetic potential of the class Ktedonobacteria.</title>
        <authorList>
            <person name="Zheng Y."/>
            <person name="Saitou A."/>
            <person name="Wang C.M."/>
            <person name="Toyoda A."/>
            <person name="Minakuchi Y."/>
            <person name="Sekiguchi Y."/>
            <person name="Ueda K."/>
            <person name="Takano H."/>
            <person name="Sakai Y."/>
            <person name="Yokota A."/>
            <person name="Yabe S."/>
        </authorList>
    </citation>
    <scope>NUCLEOTIDE SEQUENCE</scope>
    <source>
        <strain evidence="6">COM3</strain>
    </source>
</reference>
<organism evidence="6">
    <name type="scientific">Thermosporothrix sp. COM3</name>
    <dbReference type="NCBI Taxonomy" id="2490863"/>
    <lineage>
        <taxon>Bacteria</taxon>
        <taxon>Bacillati</taxon>
        <taxon>Chloroflexota</taxon>
        <taxon>Ktedonobacteria</taxon>
        <taxon>Ktedonobacterales</taxon>
        <taxon>Thermosporotrichaceae</taxon>
        <taxon>Thermosporothrix</taxon>
    </lineage>
</organism>
<dbReference type="AlphaFoldDB" id="A0A455SQR0"/>
<dbReference type="EMBL" id="AP019376">
    <property type="protein sequence ID" value="BBH87474.1"/>
    <property type="molecule type" value="Genomic_DNA"/>
</dbReference>
<keyword evidence="3" id="KW-0067">ATP-binding</keyword>
<dbReference type="GO" id="GO:0016887">
    <property type="term" value="F:ATP hydrolysis activity"/>
    <property type="evidence" value="ECO:0007669"/>
    <property type="project" value="InterPro"/>
</dbReference>
<dbReference type="GO" id="GO:0005524">
    <property type="term" value="F:ATP binding"/>
    <property type="evidence" value="ECO:0007669"/>
    <property type="project" value="UniProtKB-KW"/>
</dbReference>
<keyword evidence="2" id="KW-0547">Nucleotide-binding</keyword>